<dbReference type="PANTHER" id="PTHR39647:SF1">
    <property type="entry name" value="ELONGATION FACTOR 1-BETA"/>
    <property type="match status" value="1"/>
</dbReference>
<dbReference type="InterPro" id="IPR014717">
    <property type="entry name" value="Transl_elong_EF1B/ribsomal_bS6"/>
</dbReference>
<evidence type="ECO:0000256" key="1">
    <source>
        <dbReference type="ARBA" id="ARBA00003815"/>
    </source>
</evidence>
<dbReference type="EMBL" id="CP104013">
    <property type="protein sequence ID" value="UYP46072.1"/>
    <property type="molecule type" value="Genomic_DNA"/>
</dbReference>
<dbReference type="SMART" id="SM00888">
    <property type="entry name" value="EF1_GNE"/>
    <property type="match status" value="1"/>
</dbReference>
<protein>
    <recommendedName>
        <fullName evidence="3">Elongation factor 1-beta</fullName>
    </recommendedName>
</protein>
<evidence type="ECO:0000256" key="2">
    <source>
        <dbReference type="ARBA" id="ARBA00007411"/>
    </source>
</evidence>
<name>A0ABY6HUP3_9ARCH</name>
<evidence type="ECO:0000256" key="4">
    <source>
        <dbReference type="ARBA" id="ARBA00022768"/>
    </source>
</evidence>
<dbReference type="Gene3D" id="3.30.70.60">
    <property type="match status" value="1"/>
</dbReference>
<feature type="domain" description="Translation elongation factor EF1B beta/delta subunit guanine nucleotide exchange" evidence="6">
    <location>
        <begin position="11"/>
        <end position="97"/>
    </location>
</feature>
<sequence>MAEKKVKPPKNLLGVFEIIPEDMDNLDDLMNNVVKPAVDKMGAAVETYRIEPIAFGAKKIIARLIFKEAEGGTQPLEDAITDLEEIQRAECSMVTIIS</sequence>
<evidence type="ECO:0000256" key="5">
    <source>
        <dbReference type="ARBA" id="ARBA00022917"/>
    </source>
</evidence>
<keyword evidence="5" id="KW-0648">Protein biosynthesis</keyword>
<evidence type="ECO:0000313" key="7">
    <source>
        <dbReference type="EMBL" id="UYP46072.1"/>
    </source>
</evidence>
<keyword evidence="8" id="KW-1185">Reference proteome</keyword>
<gene>
    <name evidence="7" type="ORF">NEF87_002357</name>
</gene>
<evidence type="ECO:0000256" key="3">
    <source>
        <dbReference type="ARBA" id="ARBA00017600"/>
    </source>
</evidence>
<dbReference type="PANTHER" id="PTHR39647">
    <property type="entry name" value="ELONGATION FACTOR 1-BETA"/>
    <property type="match status" value="1"/>
</dbReference>
<organism evidence="7 8">
    <name type="scientific">Candidatus Lokiarchaeum ossiferum</name>
    <dbReference type="NCBI Taxonomy" id="2951803"/>
    <lineage>
        <taxon>Archaea</taxon>
        <taxon>Promethearchaeati</taxon>
        <taxon>Promethearchaeota</taxon>
        <taxon>Promethearchaeia</taxon>
        <taxon>Promethearchaeales</taxon>
        <taxon>Promethearchaeaceae</taxon>
        <taxon>Candidatus Lokiarchaeum</taxon>
    </lineage>
</organism>
<reference evidence="7" key="1">
    <citation type="submission" date="2022-09" db="EMBL/GenBank/DDBJ databases">
        <title>Actin cytoskeleton and complex cell architecture in an #Asgard archaeon.</title>
        <authorList>
            <person name="Ponce Toledo R.I."/>
            <person name="Schleper C."/>
            <person name="Rodrigues Oliveira T."/>
            <person name="Wollweber F."/>
            <person name="Xu J."/>
            <person name="Rittmann S."/>
            <person name="Klingl A."/>
            <person name="Pilhofer M."/>
        </authorList>
    </citation>
    <scope>NUCLEOTIDE SEQUENCE</scope>
    <source>
        <strain evidence="7">B-35</strain>
    </source>
</reference>
<keyword evidence="4" id="KW-0251">Elongation factor</keyword>
<dbReference type="InterPro" id="IPR014038">
    <property type="entry name" value="EF1B_bsu/dsu_GNE"/>
</dbReference>
<evidence type="ECO:0000259" key="6">
    <source>
        <dbReference type="SMART" id="SM00888"/>
    </source>
</evidence>
<dbReference type="Proteomes" id="UP001208689">
    <property type="component" value="Chromosome"/>
</dbReference>
<evidence type="ECO:0000313" key="8">
    <source>
        <dbReference type="Proteomes" id="UP001208689"/>
    </source>
</evidence>
<comment type="similarity">
    <text evidence="2">Belongs to the EF-1-beta/EF-1-delta family.</text>
</comment>
<comment type="function">
    <text evidence="1">Promotes the exchange of GDP for GTP in EF-1-alpha/GDP, thus allowing the regeneration of EF-1-alpha/GTP that could then be used to form the ternary complex EF-1-alpha/GTP/AAtRNA.</text>
</comment>
<dbReference type="Pfam" id="PF00736">
    <property type="entry name" value="EF1_GNE"/>
    <property type="match status" value="1"/>
</dbReference>
<proteinExistence type="inferred from homology"/>
<dbReference type="SUPFAM" id="SSF54984">
    <property type="entry name" value="eEF-1beta-like"/>
    <property type="match status" value="1"/>
</dbReference>
<accession>A0ABY6HUP3</accession>
<dbReference type="InterPro" id="IPR036219">
    <property type="entry name" value="eEF-1beta-like_sf"/>
</dbReference>
<dbReference type="InterPro" id="IPR004542">
    <property type="entry name" value="Transl_elong_EF1B_B_arc"/>
</dbReference>